<feature type="region of interest" description="Disordered" evidence="1">
    <location>
        <begin position="215"/>
        <end position="267"/>
    </location>
</feature>
<name>A0A1V9YJM8_ACHHY</name>
<dbReference type="AlphaFoldDB" id="A0A1V9YJM8"/>
<evidence type="ECO:0000313" key="3">
    <source>
        <dbReference type="EMBL" id="OQR85887.1"/>
    </source>
</evidence>
<keyword evidence="4" id="KW-1185">Reference proteome</keyword>
<sequence length="366" mass="40714">PRQKWQCLKHVFRRSVRVWCARFTFGRRIPRHPLTNRNEVASSLVSSNEADEVRQTEMATKANWTDERTELLIELLTVEIARGKGTDAGGLKKEAYTRLVAAFNAKAKTKYAKKQLQGRLSTLKAEYMRVHALRTSSGFGWDAVSGLPTAPDEVWTAYLANNPKSAPFRVKPFPLYDQLHAIYSGAVATGEFATARIAASVDSDGEESIADASIADASTADASETEPESEHDADDLLDEPRVSRAATPTRPRPAYDIDEMEPPDKRRRRGNAIADSLMYLAETQKGLQEGRFVKQPKATEDAVKLFRSMKLPLSARQRLDFVRYLTMTALANDLFLNLDKASRLELVAQICSIDVADLQAATGTHE</sequence>
<reference evidence="3 4" key="1">
    <citation type="journal article" date="2014" name="Genome Biol. Evol.">
        <title>The secreted proteins of Achlya hypogyna and Thraustotheca clavata identify the ancestral oomycete secretome and reveal gene acquisitions by horizontal gene transfer.</title>
        <authorList>
            <person name="Misner I."/>
            <person name="Blouin N."/>
            <person name="Leonard G."/>
            <person name="Richards T.A."/>
            <person name="Lane C.E."/>
        </authorList>
    </citation>
    <scope>NUCLEOTIDE SEQUENCE [LARGE SCALE GENOMIC DNA]</scope>
    <source>
        <strain evidence="3 4">ATCC 48635</strain>
    </source>
</reference>
<dbReference type="InterPro" id="IPR024752">
    <property type="entry name" value="Myb/SANT-like_dom"/>
</dbReference>
<dbReference type="STRING" id="1202772.A0A1V9YJM8"/>
<protein>
    <recommendedName>
        <fullName evidence="2">Myb/SANT-like domain-containing protein</fullName>
    </recommendedName>
</protein>
<organism evidence="3 4">
    <name type="scientific">Achlya hypogyna</name>
    <name type="common">Oomycete</name>
    <name type="synonym">Protoachlya hypogyna</name>
    <dbReference type="NCBI Taxonomy" id="1202772"/>
    <lineage>
        <taxon>Eukaryota</taxon>
        <taxon>Sar</taxon>
        <taxon>Stramenopiles</taxon>
        <taxon>Oomycota</taxon>
        <taxon>Saprolegniomycetes</taxon>
        <taxon>Saprolegniales</taxon>
        <taxon>Achlyaceae</taxon>
        <taxon>Achlya</taxon>
    </lineage>
</organism>
<feature type="domain" description="Myb/SANT-like" evidence="2">
    <location>
        <begin position="63"/>
        <end position="158"/>
    </location>
</feature>
<accession>A0A1V9YJM8</accession>
<evidence type="ECO:0000313" key="4">
    <source>
        <dbReference type="Proteomes" id="UP000243579"/>
    </source>
</evidence>
<feature type="compositionally biased region" description="Acidic residues" evidence="1">
    <location>
        <begin position="223"/>
        <end position="237"/>
    </location>
</feature>
<dbReference type="OrthoDB" id="118608at2759"/>
<dbReference type="PANTHER" id="PTHR46929">
    <property type="entry name" value="EXPRESSED PROTEIN"/>
    <property type="match status" value="1"/>
</dbReference>
<evidence type="ECO:0000259" key="2">
    <source>
        <dbReference type="Pfam" id="PF12776"/>
    </source>
</evidence>
<evidence type="ECO:0000256" key="1">
    <source>
        <dbReference type="SAM" id="MobiDB-lite"/>
    </source>
</evidence>
<dbReference type="Pfam" id="PF12776">
    <property type="entry name" value="Myb_DNA-bind_3"/>
    <property type="match status" value="1"/>
</dbReference>
<feature type="non-terminal residue" evidence="3">
    <location>
        <position position="1"/>
    </location>
</feature>
<gene>
    <name evidence="3" type="ORF">ACHHYP_11216</name>
</gene>
<dbReference type="PANTHER" id="PTHR46929:SF3">
    <property type="entry name" value="MYB_SANT-LIKE DOMAIN-CONTAINING PROTEIN"/>
    <property type="match status" value="1"/>
</dbReference>
<comment type="caution">
    <text evidence="3">The sequence shown here is derived from an EMBL/GenBank/DDBJ whole genome shotgun (WGS) entry which is preliminary data.</text>
</comment>
<proteinExistence type="predicted"/>
<dbReference type="EMBL" id="JNBR01001565">
    <property type="protein sequence ID" value="OQR85887.1"/>
    <property type="molecule type" value="Genomic_DNA"/>
</dbReference>
<dbReference type="Proteomes" id="UP000243579">
    <property type="component" value="Unassembled WGS sequence"/>
</dbReference>